<gene>
    <name evidence="8 10" type="primary">tilS</name>
    <name evidence="10" type="ORF">GEV37_15225</name>
</gene>
<dbReference type="Pfam" id="PF09179">
    <property type="entry name" value="TilS"/>
    <property type="match status" value="1"/>
</dbReference>
<dbReference type="Gene3D" id="1.20.59.20">
    <property type="match status" value="1"/>
</dbReference>
<evidence type="ECO:0000259" key="9">
    <source>
        <dbReference type="SMART" id="SM00977"/>
    </source>
</evidence>
<evidence type="ECO:0000256" key="3">
    <source>
        <dbReference type="ARBA" id="ARBA00022598"/>
    </source>
</evidence>
<proteinExistence type="inferred from homology"/>
<comment type="catalytic activity">
    <reaction evidence="7 8">
        <text>cytidine(34) in tRNA(Ile2) + L-lysine + ATP = lysidine(34) in tRNA(Ile2) + AMP + diphosphate + H(+)</text>
        <dbReference type="Rhea" id="RHEA:43744"/>
        <dbReference type="Rhea" id="RHEA-COMP:10625"/>
        <dbReference type="Rhea" id="RHEA-COMP:10670"/>
        <dbReference type="ChEBI" id="CHEBI:15378"/>
        <dbReference type="ChEBI" id="CHEBI:30616"/>
        <dbReference type="ChEBI" id="CHEBI:32551"/>
        <dbReference type="ChEBI" id="CHEBI:33019"/>
        <dbReference type="ChEBI" id="CHEBI:82748"/>
        <dbReference type="ChEBI" id="CHEBI:83665"/>
        <dbReference type="ChEBI" id="CHEBI:456215"/>
        <dbReference type="EC" id="6.3.4.19"/>
    </reaction>
</comment>
<name>A0ABS8DW75_9GAMM</name>
<dbReference type="InterPro" id="IPR014729">
    <property type="entry name" value="Rossmann-like_a/b/a_fold"/>
</dbReference>
<evidence type="ECO:0000256" key="5">
    <source>
        <dbReference type="ARBA" id="ARBA00022741"/>
    </source>
</evidence>
<sequence length="427" mass="46204">MAPPPPDLSRLLDDALAETPPGRRVWVALSGGLDSSLLVSLAAPACRRAGRALAALHVDHGLQPAASVFAAHCQALCRDLDIPLHVARVAVEAQGEGLEAAARRARYRAFADIVPAGDTLWLAQHQNDQAETFLLGALRGSGVRGLAAMPRRRLWQGVALVRPWLGVSRRELEDAARRIGLDGCRDPTNDDLAFDRNYLRHGVLPALASRWPGATAALARSATLAGEADTLLAQYAGQDLDALAVAPGCIDALALKRMAPARQRLLVRTLCQRQALPTPPAARLESLLAQLGAAPDATVRVIWPGAEARLWRQRLYLMMPLEQPAHWETLWNGREPVTTPEGPLSLTMCPEGAVTLRYRQGGEVIELAGRGRRNLKRLLQEADVPPWERERVVVVMQAERCLGAIDAFGQVLFAARGVAFRAALNEG</sequence>
<dbReference type="GO" id="GO:0032267">
    <property type="term" value="F:tRNA(Ile)-lysidine synthase activity"/>
    <property type="evidence" value="ECO:0007669"/>
    <property type="project" value="UniProtKB-EC"/>
</dbReference>
<dbReference type="EC" id="6.3.4.19" evidence="8"/>
<dbReference type="NCBIfam" id="TIGR02433">
    <property type="entry name" value="lysidine_TilS_C"/>
    <property type="match status" value="1"/>
</dbReference>
<reference evidence="10 11" key="1">
    <citation type="journal article" date="2021" name="Sci. Rep.">
        <title>Genome analysis of a halophilic bacterium Halomonas malpeensis YU-PRIM-29(T) reveals its exopolysaccharide and pigment producing capabilities.</title>
        <authorList>
            <person name="Athmika"/>
            <person name="Ghate S.D."/>
            <person name="Arun A.B."/>
            <person name="Rao S.S."/>
            <person name="Kumar S.T.A."/>
            <person name="Kandiyil M.K."/>
            <person name="Saptami K."/>
            <person name="Rekha P.D."/>
        </authorList>
    </citation>
    <scope>NUCLEOTIDE SEQUENCE [LARGE SCALE GENOMIC DNA]</scope>
    <source>
        <strain evidence="11">prim 29</strain>
    </source>
</reference>
<keyword evidence="11" id="KW-1185">Reference proteome</keyword>
<dbReference type="SUPFAM" id="SSF56037">
    <property type="entry name" value="PheT/TilS domain"/>
    <property type="match status" value="1"/>
</dbReference>
<dbReference type="EMBL" id="WHVL01000007">
    <property type="protein sequence ID" value="MCB8890466.1"/>
    <property type="molecule type" value="Genomic_DNA"/>
</dbReference>
<comment type="similarity">
    <text evidence="8">Belongs to the tRNA(Ile)-lysidine synthase family.</text>
</comment>
<dbReference type="NCBIfam" id="TIGR02432">
    <property type="entry name" value="lysidine_TilS_N"/>
    <property type="match status" value="1"/>
</dbReference>
<evidence type="ECO:0000256" key="7">
    <source>
        <dbReference type="ARBA" id="ARBA00048539"/>
    </source>
</evidence>
<evidence type="ECO:0000256" key="6">
    <source>
        <dbReference type="ARBA" id="ARBA00022840"/>
    </source>
</evidence>
<accession>A0ABS8DW75</accession>
<feature type="binding site" evidence="8">
    <location>
        <begin position="30"/>
        <end position="35"/>
    </location>
    <ligand>
        <name>ATP</name>
        <dbReference type="ChEBI" id="CHEBI:30616"/>
    </ligand>
</feature>
<keyword evidence="2 8" id="KW-0963">Cytoplasm</keyword>
<comment type="domain">
    <text evidence="8">The N-terminal region contains the highly conserved SGGXDS motif, predicted to be a P-loop motif involved in ATP binding.</text>
</comment>
<dbReference type="Gene3D" id="3.40.50.620">
    <property type="entry name" value="HUPs"/>
    <property type="match status" value="1"/>
</dbReference>
<dbReference type="Pfam" id="PF01171">
    <property type="entry name" value="ATP_bind_3"/>
    <property type="match status" value="1"/>
</dbReference>
<evidence type="ECO:0000256" key="2">
    <source>
        <dbReference type="ARBA" id="ARBA00022490"/>
    </source>
</evidence>
<dbReference type="PANTHER" id="PTHR43033:SF1">
    <property type="entry name" value="TRNA(ILE)-LYSIDINE SYNTHASE-RELATED"/>
    <property type="match status" value="1"/>
</dbReference>
<dbReference type="InterPro" id="IPR012094">
    <property type="entry name" value="tRNA_Ile_lys_synt"/>
</dbReference>
<evidence type="ECO:0000256" key="8">
    <source>
        <dbReference type="HAMAP-Rule" id="MF_01161"/>
    </source>
</evidence>
<dbReference type="Pfam" id="PF11734">
    <property type="entry name" value="TilS_C"/>
    <property type="match status" value="1"/>
</dbReference>
<dbReference type="SUPFAM" id="SSF82829">
    <property type="entry name" value="MesJ substrate recognition domain-like"/>
    <property type="match status" value="1"/>
</dbReference>
<dbReference type="Proteomes" id="UP001319882">
    <property type="component" value="Unassembled WGS sequence"/>
</dbReference>
<dbReference type="InterPro" id="IPR012796">
    <property type="entry name" value="Lysidine-tRNA-synth_C"/>
</dbReference>
<feature type="domain" description="Lysidine-tRNA(Ile) synthetase C-terminal" evidence="9">
    <location>
        <begin position="354"/>
        <end position="422"/>
    </location>
</feature>
<dbReference type="HAMAP" id="MF_01161">
    <property type="entry name" value="tRNA_Ile_lys_synt"/>
    <property type="match status" value="1"/>
</dbReference>
<organism evidence="10 11">
    <name type="scientific">Vreelandella malpeensis</name>
    <dbReference type="NCBI Taxonomy" id="1172368"/>
    <lineage>
        <taxon>Bacteria</taxon>
        <taxon>Pseudomonadati</taxon>
        <taxon>Pseudomonadota</taxon>
        <taxon>Gammaproteobacteria</taxon>
        <taxon>Oceanospirillales</taxon>
        <taxon>Halomonadaceae</taxon>
        <taxon>Vreelandella</taxon>
    </lineage>
</organism>
<comment type="function">
    <text evidence="8">Ligates lysine onto the cytidine present at position 34 of the AUA codon-specific tRNA(Ile) that contains the anticodon CAU, in an ATP-dependent manner. Cytidine is converted to lysidine, thus changing the amino acid specificity of the tRNA from methionine to isoleucine.</text>
</comment>
<dbReference type="InterPro" id="IPR015262">
    <property type="entry name" value="tRNA_Ile_lys_synt_subst-bd"/>
</dbReference>
<evidence type="ECO:0000256" key="1">
    <source>
        <dbReference type="ARBA" id="ARBA00004496"/>
    </source>
</evidence>
<protein>
    <recommendedName>
        <fullName evidence="8">tRNA(Ile)-lysidine synthase</fullName>
        <ecNumber evidence="8">6.3.4.19</ecNumber>
    </recommendedName>
    <alternativeName>
        <fullName evidence="8">tRNA(Ile)-2-lysyl-cytidine synthase</fullName>
    </alternativeName>
    <alternativeName>
        <fullName evidence="8">tRNA(Ile)-lysidine synthetase</fullName>
    </alternativeName>
</protein>
<comment type="subcellular location">
    <subcellularLocation>
        <location evidence="1 8">Cytoplasm</location>
    </subcellularLocation>
</comment>
<evidence type="ECO:0000256" key="4">
    <source>
        <dbReference type="ARBA" id="ARBA00022694"/>
    </source>
</evidence>
<keyword evidence="4 8" id="KW-0819">tRNA processing</keyword>
<dbReference type="SUPFAM" id="SSF52402">
    <property type="entry name" value="Adenine nucleotide alpha hydrolases-like"/>
    <property type="match status" value="1"/>
</dbReference>
<comment type="caution">
    <text evidence="10">The sequence shown here is derived from an EMBL/GenBank/DDBJ whole genome shotgun (WGS) entry which is preliminary data.</text>
</comment>
<dbReference type="RefSeq" id="WP_227391134.1">
    <property type="nucleotide sequence ID" value="NZ_JBHSCJ010000009.1"/>
</dbReference>
<dbReference type="InterPro" id="IPR012795">
    <property type="entry name" value="tRNA_Ile_lys_synt_N"/>
</dbReference>
<dbReference type="SMART" id="SM00977">
    <property type="entry name" value="TilS_C"/>
    <property type="match status" value="1"/>
</dbReference>
<dbReference type="CDD" id="cd01992">
    <property type="entry name" value="TilS_N"/>
    <property type="match status" value="1"/>
</dbReference>
<dbReference type="PANTHER" id="PTHR43033">
    <property type="entry name" value="TRNA(ILE)-LYSIDINE SYNTHASE-RELATED"/>
    <property type="match status" value="1"/>
</dbReference>
<dbReference type="InterPro" id="IPR011063">
    <property type="entry name" value="TilS/TtcA_N"/>
</dbReference>
<evidence type="ECO:0000313" key="10">
    <source>
        <dbReference type="EMBL" id="MCB8890466.1"/>
    </source>
</evidence>
<keyword evidence="6 8" id="KW-0067">ATP-binding</keyword>
<evidence type="ECO:0000313" key="11">
    <source>
        <dbReference type="Proteomes" id="UP001319882"/>
    </source>
</evidence>
<keyword evidence="5 8" id="KW-0547">Nucleotide-binding</keyword>
<keyword evidence="3 8" id="KW-0436">Ligase</keyword>